<dbReference type="AlphaFoldDB" id="A0A2S2PSK2"/>
<evidence type="ECO:0000256" key="2">
    <source>
        <dbReference type="ARBA" id="ARBA00022946"/>
    </source>
</evidence>
<dbReference type="SMART" id="SM00733">
    <property type="entry name" value="Mterf"/>
    <property type="match status" value="3"/>
</dbReference>
<dbReference type="EMBL" id="GGMR01019764">
    <property type="protein sequence ID" value="MBY32383.1"/>
    <property type="molecule type" value="Transcribed_RNA"/>
</dbReference>
<dbReference type="Gene3D" id="1.25.70.10">
    <property type="entry name" value="Transcription termination factor 3, mitochondrial"/>
    <property type="match status" value="1"/>
</dbReference>
<evidence type="ECO:0008006" key="4">
    <source>
        <dbReference type="Google" id="ProtNLM"/>
    </source>
</evidence>
<gene>
    <name evidence="3" type="ORF">g.17179</name>
</gene>
<organism evidence="3">
    <name type="scientific">Schizaphis graminum</name>
    <name type="common">Green bug aphid</name>
    <dbReference type="NCBI Taxonomy" id="13262"/>
    <lineage>
        <taxon>Eukaryota</taxon>
        <taxon>Metazoa</taxon>
        <taxon>Ecdysozoa</taxon>
        <taxon>Arthropoda</taxon>
        <taxon>Hexapoda</taxon>
        <taxon>Insecta</taxon>
        <taxon>Pterygota</taxon>
        <taxon>Neoptera</taxon>
        <taxon>Paraneoptera</taxon>
        <taxon>Hemiptera</taxon>
        <taxon>Sternorrhyncha</taxon>
        <taxon>Aphidomorpha</taxon>
        <taxon>Aphidoidea</taxon>
        <taxon>Aphididae</taxon>
        <taxon>Aphidini</taxon>
        <taxon>Schizaphis</taxon>
    </lineage>
</organism>
<dbReference type="InterPro" id="IPR038538">
    <property type="entry name" value="MTERF_sf"/>
</dbReference>
<dbReference type="GO" id="GO:0006393">
    <property type="term" value="P:termination of mitochondrial transcription"/>
    <property type="evidence" value="ECO:0007669"/>
    <property type="project" value="TreeGrafter"/>
</dbReference>
<evidence type="ECO:0000256" key="1">
    <source>
        <dbReference type="ARBA" id="ARBA00007692"/>
    </source>
</evidence>
<proteinExistence type="inferred from homology"/>
<evidence type="ECO:0000313" key="3">
    <source>
        <dbReference type="EMBL" id="MBY32383.1"/>
    </source>
</evidence>
<protein>
    <recommendedName>
        <fullName evidence="4">Transcription termination factor, mitochondrial</fullName>
    </recommendedName>
</protein>
<dbReference type="PANTHER" id="PTHR15437:SF6">
    <property type="entry name" value="TRANSCRIPTION TERMINATION FACTOR, MITOCHONDRIAL"/>
    <property type="match status" value="1"/>
</dbReference>
<dbReference type="InterPro" id="IPR003690">
    <property type="entry name" value="MTERF"/>
</dbReference>
<dbReference type="GO" id="GO:0003676">
    <property type="term" value="F:nucleic acid binding"/>
    <property type="evidence" value="ECO:0007669"/>
    <property type="project" value="InterPro"/>
</dbReference>
<name>A0A2S2PSK2_SCHGA</name>
<accession>A0A2S2PSK2</accession>
<dbReference type="PANTHER" id="PTHR15437">
    <property type="entry name" value="TRANSCRIPTION TERMINATION FACTOR, MITOCHONDRIAL"/>
    <property type="match status" value="1"/>
</dbReference>
<sequence length="343" mass="40541">MLISNMFKPLKCLNAIKLRKYLSSMIDKKQKFSIQDEVQFKINCNLNDKEKFNECIKHGLTSNAVLSNEWIFKINFNHLSAGLTLLKKWNPKKMDDLFVLLQMPMTKLVYLTKKTHLESKIVPHGNRVYYFASTFEKNPQEVCYHLMHYKFLFTRDFITLNHIYHILIENSVNKNDIWKDTWIFMYSIDQINHRISLSKKANLPIKPWMLRCKPEVFERTIEIKQENRVVLNKDSTAQYLAKRLKVPEKTIRYISSKYPTTLRVSPTKLKEILDFLLKEGFRSTHILSTPRVFTHSISTLQERLTELRDLGAEPTLTALCKNKTTYQELVNKLILKNTKGYNI</sequence>
<reference evidence="3" key="1">
    <citation type="submission" date="2018-04" db="EMBL/GenBank/DDBJ databases">
        <title>Transcriptome of Schizaphis graminum biotype I.</title>
        <authorList>
            <person name="Scully E.D."/>
            <person name="Geib S.M."/>
            <person name="Palmer N.A."/>
            <person name="Koch K."/>
            <person name="Bradshaw J."/>
            <person name="Heng-Moss T."/>
            <person name="Sarath G."/>
        </authorList>
    </citation>
    <scope>NUCLEOTIDE SEQUENCE</scope>
</reference>
<keyword evidence="2" id="KW-0809">Transit peptide</keyword>
<dbReference type="GO" id="GO:0005759">
    <property type="term" value="C:mitochondrial matrix"/>
    <property type="evidence" value="ECO:0007669"/>
    <property type="project" value="TreeGrafter"/>
</dbReference>
<comment type="similarity">
    <text evidence="1">Belongs to the mTERF family.</text>
</comment>